<feature type="binding site" evidence="6">
    <location>
        <position position="164"/>
    </location>
    <ligand>
        <name>S-adenosyl-L-methionine</name>
        <dbReference type="ChEBI" id="CHEBI:59789"/>
    </ligand>
</feature>
<dbReference type="InterPro" id="IPR000780">
    <property type="entry name" value="CheR_MeTrfase"/>
</dbReference>
<dbReference type="SUPFAM" id="SSF53335">
    <property type="entry name" value="S-adenosyl-L-methionine-dependent methyltransferases"/>
    <property type="match status" value="1"/>
</dbReference>
<dbReference type="InterPro" id="IPR022642">
    <property type="entry name" value="CheR_C"/>
</dbReference>
<evidence type="ECO:0000256" key="4">
    <source>
        <dbReference type="ARBA" id="ARBA00022691"/>
    </source>
</evidence>
<evidence type="ECO:0000256" key="1">
    <source>
        <dbReference type="ARBA" id="ARBA00001541"/>
    </source>
</evidence>
<reference evidence="8 9" key="1">
    <citation type="submission" date="2018-03" db="EMBL/GenBank/DDBJ databases">
        <authorList>
            <person name="Keele B.F."/>
        </authorList>
    </citation>
    <scope>NUCLEOTIDE SEQUENCE [LARGE SCALE GENOMIC DNA]</scope>
    <source>
        <strain evidence="8 9">CECT 8599</strain>
    </source>
</reference>
<dbReference type="GO" id="GO:0032259">
    <property type="term" value="P:methylation"/>
    <property type="evidence" value="ECO:0007669"/>
    <property type="project" value="UniProtKB-KW"/>
</dbReference>
<proteinExistence type="predicted"/>
<comment type="catalytic activity">
    <reaction evidence="1 5">
        <text>L-glutamyl-[protein] + S-adenosyl-L-methionine = [protein]-L-glutamate 5-O-methyl ester + S-adenosyl-L-homocysteine</text>
        <dbReference type="Rhea" id="RHEA:24452"/>
        <dbReference type="Rhea" id="RHEA-COMP:10208"/>
        <dbReference type="Rhea" id="RHEA-COMP:10311"/>
        <dbReference type="ChEBI" id="CHEBI:29973"/>
        <dbReference type="ChEBI" id="CHEBI:57856"/>
        <dbReference type="ChEBI" id="CHEBI:59789"/>
        <dbReference type="ChEBI" id="CHEBI:82795"/>
        <dbReference type="EC" id="2.1.1.80"/>
    </reaction>
</comment>
<dbReference type="GO" id="GO:0008983">
    <property type="term" value="F:protein-glutamate O-methyltransferase activity"/>
    <property type="evidence" value="ECO:0007669"/>
    <property type="project" value="UniProtKB-EC"/>
</dbReference>
<dbReference type="Proteomes" id="UP000244880">
    <property type="component" value="Unassembled WGS sequence"/>
</dbReference>
<dbReference type="SMART" id="SM00138">
    <property type="entry name" value="MeTrc"/>
    <property type="match status" value="1"/>
</dbReference>
<feature type="binding site" evidence="6">
    <location>
        <position position="138"/>
    </location>
    <ligand>
        <name>S-adenosyl-L-methionine</name>
        <dbReference type="ChEBI" id="CHEBI:59789"/>
    </ligand>
</feature>
<dbReference type="PANTHER" id="PTHR24422">
    <property type="entry name" value="CHEMOTAXIS PROTEIN METHYLTRANSFERASE"/>
    <property type="match status" value="1"/>
</dbReference>
<dbReference type="InterPro" id="IPR029063">
    <property type="entry name" value="SAM-dependent_MTases_sf"/>
</dbReference>
<dbReference type="Gene3D" id="1.10.155.10">
    <property type="entry name" value="Chemotaxis receptor methyltransferase CheR, N-terminal domain"/>
    <property type="match status" value="1"/>
</dbReference>
<sequence>MRGFWGCVLGSVKAMEWQGPEWELSQSDFEYVSDLARAKFGLDLSDAKRSLIYSRLAKRMKALEYTEFSQYLTRLNGPDAKIEMGELLSVLTTNITHFFREEHHFHTLETKVLPQLIEAARAGGRVRLWSAGCSSGQEPFSMAMVVLNMFPDVAKYDFKILATDIDPVVVQSGMRATYSKSELDGLPKELRDKFMKQEPGLKKGLRVTQNVQDLVTFRILNLIEPLPMHGPFDAVFCRNVTIYFDKATQANVWDQICKVMRSGAYLFIGHSERISGPATRSMKKEGFTTLRKE</sequence>
<feature type="binding site" evidence="6">
    <location>
        <begin position="221"/>
        <end position="222"/>
    </location>
    <ligand>
        <name>S-adenosyl-L-methionine</name>
        <dbReference type="ChEBI" id="CHEBI:59789"/>
    </ligand>
</feature>
<dbReference type="EMBL" id="OMOR01000002">
    <property type="protein sequence ID" value="SPH27394.1"/>
    <property type="molecule type" value="Genomic_DNA"/>
</dbReference>
<accession>A0A2R8BP65</accession>
<dbReference type="Pfam" id="PF03705">
    <property type="entry name" value="CheR_N"/>
    <property type="match status" value="1"/>
</dbReference>
<dbReference type="PROSITE" id="PS50123">
    <property type="entry name" value="CHER"/>
    <property type="match status" value="1"/>
</dbReference>
<keyword evidence="3 5" id="KW-0808">Transferase</keyword>
<evidence type="ECO:0000256" key="3">
    <source>
        <dbReference type="ARBA" id="ARBA00022679"/>
    </source>
</evidence>
<keyword evidence="9" id="KW-1185">Reference proteome</keyword>
<dbReference type="InterPro" id="IPR026024">
    <property type="entry name" value="Chemotaxis_MeTrfase_CheR"/>
</dbReference>
<evidence type="ECO:0000256" key="5">
    <source>
        <dbReference type="PIRNR" id="PIRNR000410"/>
    </source>
</evidence>
<evidence type="ECO:0000313" key="8">
    <source>
        <dbReference type="EMBL" id="SPH27394.1"/>
    </source>
</evidence>
<gene>
    <name evidence="8" type="primary">cheR_2</name>
    <name evidence="8" type="ORF">ASD8599_03860</name>
</gene>
<dbReference type="InterPro" id="IPR022641">
    <property type="entry name" value="CheR_N"/>
</dbReference>
<evidence type="ECO:0000313" key="9">
    <source>
        <dbReference type="Proteomes" id="UP000244880"/>
    </source>
</evidence>
<feature type="binding site" evidence="6">
    <location>
        <begin position="238"/>
        <end position="239"/>
    </location>
    <ligand>
        <name>S-adenosyl-L-methionine</name>
        <dbReference type="ChEBI" id="CHEBI:59789"/>
    </ligand>
</feature>
<protein>
    <recommendedName>
        <fullName evidence="5">Chemotaxis protein methyltransferase</fullName>
        <ecNumber evidence="5">2.1.1.80</ecNumber>
    </recommendedName>
</protein>
<dbReference type="InterPro" id="IPR050903">
    <property type="entry name" value="Bact_Chemotaxis_MeTrfase"/>
</dbReference>
<dbReference type="PIRSF" id="PIRSF000410">
    <property type="entry name" value="CheR"/>
    <property type="match status" value="1"/>
</dbReference>
<name>A0A2R8BP65_9RHOB</name>
<comment type="function">
    <text evidence="5">Methylation of the membrane-bound methyl-accepting chemotaxis proteins (MCP) to form gamma-glutamyl methyl ester residues in MCP.</text>
</comment>
<dbReference type="PRINTS" id="PR00996">
    <property type="entry name" value="CHERMTFRASE"/>
</dbReference>
<feature type="domain" description="CheR-type methyltransferase" evidence="7">
    <location>
        <begin position="23"/>
        <end position="293"/>
    </location>
</feature>
<dbReference type="EC" id="2.1.1.80" evidence="5"/>
<feature type="binding site" evidence="6">
    <location>
        <position position="94"/>
    </location>
    <ligand>
        <name>S-adenosyl-L-methionine</name>
        <dbReference type="ChEBI" id="CHEBI:59789"/>
    </ligand>
</feature>
<feature type="binding site" evidence="6">
    <location>
        <position position="100"/>
    </location>
    <ligand>
        <name>S-adenosyl-L-methionine</name>
        <dbReference type="ChEBI" id="CHEBI:59789"/>
    </ligand>
</feature>
<keyword evidence="2 5" id="KW-0489">Methyltransferase</keyword>
<dbReference type="Pfam" id="PF01739">
    <property type="entry name" value="CheR"/>
    <property type="match status" value="1"/>
</dbReference>
<dbReference type="PANTHER" id="PTHR24422:SF19">
    <property type="entry name" value="CHEMOTAXIS PROTEIN METHYLTRANSFERASE"/>
    <property type="match status" value="1"/>
</dbReference>
<evidence type="ECO:0000256" key="6">
    <source>
        <dbReference type="PIRSR" id="PIRSR000410-1"/>
    </source>
</evidence>
<dbReference type="SUPFAM" id="SSF47757">
    <property type="entry name" value="Chemotaxis receptor methyltransferase CheR, N-terminal domain"/>
    <property type="match status" value="1"/>
</dbReference>
<dbReference type="AlphaFoldDB" id="A0A2R8BP65"/>
<evidence type="ECO:0000259" key="7">
    <source>
        <dbReference type="PROSITE" id="PS50123"/>
    </source>
</evidence>
<dbReference type="Gene3D" id="3.40.50.150">
    <property type="entry name" value="Vaccinia Virus protein VP39"/>
    <property type="match status" value="1"/>
</dbReference>
<evidence type="ECO:0000256" key="2">
    <source>
        <dbReference type="ARBA" id="ARBA00022603"/>
    </source>
</evidence>
<organism evidence="8 9">
    <name type="scientific">Ascidiaceihabitans donghaensis</name>
    <dbReference type="NCBI Taxonomy" id="1510460"/>
    <lineage>
        <taxon>Bacteria</taxon>
        <taxon>Pseudomonadati</taxon>
        <taxon>Pseudomonadota</taxon>
        <taxon>Alphaproteobacteria</taxon>
        <taxon>Rhodobacterales</taxon>
        <taxon>Paracoccaceae</taxon>
        <taxon>Ascidiaceihabitans</taxon>
    </lineage>
</organism>
<dbReference type="InterPro" id="IPR036804">
    <property type="entry name" value="CheR_N_sf"/>
</dbReference>
<keyword evidence="4 5" id="KW-0949">S-adenosyl-L-methionine</keyword>
<feature type="binding site" evidence="6">
    <location>
        <position position="96"/>
    </location>
    <ligand>
        <name>S-adenosyl-L-methionine</name>
        <dbReference type="ChEBI" id="CHEBI:59789"/>
    </ligand>
</feature>